<accession>A0ACB7HDA9</accession>
<proteinExistence type="predicted"/>
<gene>
    <name evidence="1" type="ORF">MANES_07G060849v8</name>
</gene>
<evidence type="ECO:0000313" key="2">
    <source>
        <dbReference type="Proteomes" id="UP000091857"/>
    </source>
</evidence>
<dbReference type="EMBL" id="CM004393">
    <property type="protein sequence ID" value="KAG8650668.1"/>
    <property type="molecule type" value="Genomic_DNA"/>
</dbReference>
<protein>
    <submittedName>
        <fullName evidence="1">Uncharacterized protein</fullName>
    </submittedName>
</protein>
<name>A0ACB7HDA9_MANES</name>
<organism evidence="1 2">
    <name type="scientific">Manihot esculenta</name>
    <name type="common">Cassava</name>
    <name type="synonym">Jatropha manihot</name>
    <dbReference type="NCBI Taxonomy" id="3983"/>
    <lineage>
        <taxon>Eukaryota</taxon>
        <taxon>Viridiplantae</taxon>
        <taxon>Streptophyta</taxon>
        <taxon>Embryophyta</taxon>
        <taxon>Tracheophyta</taxon>
        <taxon>Spermatophyta</taxon>
        <taxon>Magnoliopsida</taxon>
        <taxon>eudicotyledons</taxon>
        <taxon>Gunneridae</taxon>
        <taxon>Pentapetalae</taxon>
        <taxon>rosids</taxon>
        <taxon>fabids</taxon>
        <taxon>Malpighiales</taxon>
        <taxon>Euphorbiaceae</taxon>
        <taxon>Crotonoideae</taxon>
        <taxon>Manihoteae</taxon>
        <taxon>Manihot</taxon>
    </lineage>
</organism>
<sequence length="70" mass="8180">MFLLRLCPKLTFLLFTRLLCKAKSYPPLLQHLSFNLLYQLLTVNKMLCGPLIVEKKKSKIEEEKISAIKE</sequence>
<dbReference type="Proteomes" id="UP000091857">
    <property type="component" value="Chromosome 7"/>
</dbReference>
<keyword evidence="2" id="KW-1185">Reference proteome</keyword>
<evidence type="ECO:0000313" key="1">
    <source>
        <dbReference type="EMBL" id="KAG8650668.1"/>
    </source>
</evidence>
<comment type="caution">
    <text evidence="1">The sequence shown here is derived from an EMBL/GenBank/DDBJ whole genome shotgun (WGS) entry which is preliminary data.</text>
</comment>
<reference evidence="2" key="1">
    <citation type="journal article" date="2016" name="Nat. Biotechnol.">
        <title>Sequencing wild and cultivated cassava and related species reveals extensive interspecific hybridization and genetic diversity.</title>
        <authorList>
            <person name="Bredeson J.V."/>
            <person name="Lyons J.B."/>
            <person name="Prochnik S.E."/>
            <person name="Wu G.A."/>
            <person name="Ha C.M."/>
            <person name="Edsinger-Gonzales E."/>
            <person name="Grimwood J."/>
            <person name="Schmutz J."/>
            <person name="Rabbi I.Y."/>
            <person name="Egesi C."/>
            <person name="Nauluvula P."/>
            <person name="Lebot V."/>
            <person name="Ndunguru J."/>
            <person name="Mkamilo G."/>
            <person name="Bart R.S."/>
            <person name="Setter T.L."/>
            <person name="Gleadow R.M."/>
            <person name="Kulakow P."/>
            <person name="Ferguson M.E."/>
            <person name="Rounsley S."/>
            <person name="Rokhsar D.S."/>
        </authorList>
    </citation>
    <scope>NUCLEOTIDE SEQUENCE [LARGE SCALE GENOMIC DNA]</scope>
    <source>
        <strain evidence="2">cv. AM560-2</strain>
    </source>
</reference>